<reference evidence="2 3" key="1">
    <citation type="submission" date="2021-04" db="EMBL/GenBank/DDBJ databases">
        <authorList>
            <person name="Pira H."/>
            <person name="Risdian C."/>
            <person name="Wink J."/>
        </authorList>
    </citation>
    <scope>NUCLEOTIDE SEQUENCE [LARGE SCALE GENOMIC DNA]</scope>
    <source>
        <strain evidence="2 3">DSM 107782</strain>
    </source>
</reference>
<dbReference type="RefSeq" id="WP_207790618.1">
    <property type="nucleotide sequence ID" value="NZ_JAGSGB010000002.1"/>
</dbReference>
<keyword evidence="1" id="KW-0812">Transmembrane</keyword>
<keyword evidence="3" id="KW-1185">Reference proteome</keyword>
<keyword evidence="1" id="KW-0472">Membrane</keyword>
<evidence type="ECO:0008006" key="4">
    <source>
        <dbReference type="Google" id="ProtNLM"/>
    </source>
</evidence>
<feature type="transmembrane region" description="Helical" evidence="1">
    <location>
        <begin position="76"/>
        <end position="93"/>
    </location>
</feature>
<dbReference type="EMBL" id="JAGSGB010000002">
    <property type="protein sequence ID" value="MBZ6378428.1"/>
    <property type="molecule type" value="Genomic_DNA"/>
</dbReference>
<sequence length="245" mass="26595">MSIALAGWVIASLFACVHLFAGRLTILDKVPRSRWLSFAGGTSVAYVFVHLMPELAEYQEHLLDTYGDAELPAAELHIWLIALIGLSFFYCLNQLIRQHAQADAADRDAAPLQAFWLHLCAFAIYNSVIGYLLVTTEERGAEELALYGTAMALHLLVVDHGLRAQHGDLYKQRGRWLLAGAPLFGAALGSSFLVSETVVVALVALLAGSVVLNVLKEELPEDRHSRFGAFLFGAAAYSGLLIASG</sequence>
<evidence type="ECO:0000256" key="1">
    <source>
        <dbReference type="SAM" id="Phobius"/>
    </source>
</evidence>
<evidence type="ECO:0000313" key="2">
    <source>
        <dbReference type="EMBL" id="MBZ6378428.1"/>
    </source>
</evidence>
<evidence type="ECO:0000313" key="3">
    <source>
        <dbReference type="Proteomes" id="UP000824621"/>
    </source>
</evidence>
<keyword evidence="1" id="KW-1133">Transmembrane helix</keyword>
<dbReference type="Proteomes" id="UP000824621">
    <property type="component" value="Unassembled WGS sequence"/>
</dbReference>
<gene>
    <name evidence="2" type="ORF">KCN53_07245</name>
</gene>
<accession>A0ABS7WJ51</accession>
<feature type="transmembrane region" description="Helical" evidence="1">
    <location>
        <begin position="114"/>
        <end position="132"/>
    </location>
</feature>
<protein>
    <recommendedName>
        <fullName evidence="4">ZIP Zinc transporter</fullName>
    </recommendedName>
</protein>
<feature type="transmembrane region" description="Helical" evidence="1">
    <location>
        <begin position="198"/>
        <end position="215"/>
    </location>
</feature>
<comment type="caution">
    <text evidence="2">The sequence shown here is derived from an EMBL/GenBank/DDBJ whole genome shotgun (WGS) entry which is preliminary data.</text>
</comment>
<feature type="transmembrane region" description="Helical" evidence="1">
    <location>
        <begin position="6"/>
        <end position="26"/>
    </location>
</feature>
<feature type="transmembrane region" description="Helical" evidence="1">
    <location>
        <begin position="227"/>
        <end position="244"/>
    </location>
</feature>
<organism evidence="2 3">
    <name type="scientific">Pacificimonas aurantium</name>
    <dbReference type="NCBI Taxonomy" id="1250540"/>
    <lineage>
        <taxon>Bacteria</taxon>
        <taxon>Pseudomonadati</taxon>
        <taxon>Pseudomonadota</taxon>
        <taxon>Alphaproteobacteria</taxon>
        <taxon>Sphingomonadales</taxon>
        <taxon>Sphingosinicellaceae</taxon>
        <taxon>Pacificimonas</taxon>
    </lineage>
</organism>
<name>A0ABS7WJ51_9SPHN</name>
<feature type="transmembrane region" description="Helical" evidence="1">
    <location>
        <begin position="35"/>
        <end position="56"/>
    </location>
</feature>
<proteinExistence type="predicted"/>